<dbReference type="PANTHER" id="PTHR46520:SF1">
    <property type="entry name" value="SERINE BETA-LACTAMASE-LIKE PROTEIN LACTB, MITOCHONDRIAL"/>
    <property type="match status" value="1"/>
</dbReference>
<dbReference type="PANTHER" id="PTHR46520">
    <property type="entry name" value="SERINE BETA-LACTAMASE-LIKE PROTEIN LACTB, MITOCHONDRIAL"/>
    <property type="match status" value="1"/>
</dbReference>
<organism evidence="2 3">
    <name type="scientific">Orchesella dallaii</name>
    <dbReference type="NCBI Taxonomy" id="48710"/>
    <lineage>
        <taxon>Eukaryota</taxon>
        <taxon>Metazoa</taxon>
        <taxon>Ecdysozoa</taxon>
        <taxon>Arthropoda</taxon>
        <taxon>Hexapoda</taxon>
        <taxon>Collembola</taxon>
        <taxon>Entomobryomorpha</taxon>
        <taxon>Entomobryoidea</taxon>
        <taxon>Orchesellidae</taxon>
        <taxon>Orchesellinae</taxon>
        <taxon>Orchesella</taxon>
    </lineage>
</organism>
<name>A0ABP1RM57_9HEXA</name>
<comment type="caution">
    <text evidence="2">The sequence shown here is derived from an EMBL/GenBank/DDBJ whole genome shotgun (WGS) entry which is preliminary data.</text>
</comment>
<accession>A0ABP1RM57</accession>
<evidence type="ECO:0000313" key="2">
    <source>
        <dbReference type="EMBL" id="CAL8130630.1"/>
    </source>
</evidence>
<feature type="domain" description="Beta-lactamase-related" evidence="1">
    <location>
        <begin position="98"/>
        <end position="472"/>
    </location>
</feature>
<reference evidence="2 3" key="1">
    <citation type="submission" date="2024-08" db="EMBL/GenBank/DDBJ databases">
        <authorList>
            <person name="Cucini C."/>
            <person name="Frati F."/>
        </authorList>
    </citation>
    <scope>NUCLEOTIDE SEQUENCE [LARGE SCALE GENOMIC DNA]</scope>
</reference>
<dbReference type="SUPFAM" id="SSF56601">
    <property type="entry name" value="beta-lactamase/transpeptidase-like"/>
    <property type="match status" value="1"/>
</dbReference>
<proteinExistence type="predicted"/>
<gene>
    <name evidence="2" type="ORF">ODALV1_LOCUS23815</name>
</gene>
<dbReference type="InterPro" id="IPR001466">
    <property type="entry name" value="Beta-lactam-related"/>
</dbReference>
<evidence type="ECO:0000313" key="3">
    <source>
        <dbReference type="Proteomes" id="UP001642540"/>
    </source>
</evidence>
<dbReference type="InterPro" id="IPR052794">
    <property type="entry name" value="Mito_Ser_Protease_LACTB"/>
</dbReference>
<dbReference type="EMBL" id="CAXLJM020000083">
    <property type="protein sequence ID" value="CAL8130630.1"/>
    <property type="molecule type" value="Genomic_DNA"/>
</dbReference>
<protein>
    <recommendedName>
        <fullName evidence="1">Beta-lactamase-related domain-containing protein</fullName>
    </recommendedName>
</protein>
<dbReference type="Gene3D" id="3.40.710.10">
    <property type="entry name" value="DD-peptidase/beta-lactamase superfamily"/>
    <property type="match status" value="1"/>
</dbReference>
<dbReference type="Proteomes" id="UP001642540">
    <property type="component" value="Unassembled WGS sequence"/>
</dbReference>
<dbReference type="Pfam" id="PF00144">
    <property type="entry name" value="Beta-lactamase"/>
    <property type="match status" value="1"/>
</dbReference>
<dbReference type="InterPro" id="IPR012338">
    <property type="entry name" value="Beta-lactam/transpept-like"/>
</dbReference>
<keyword evidence="3" id="KW-1185">Reference proteome</keyword>
<sequence>MATKLNWRKLGYGSGATIAAISTVFALKSKDHEKADCDNKELETSNKLFTKPKPLTGSLPLPETTVADFTNFSNSRLKDENLKSAIEESRKLCKRVKNQLGLPGLTVGVSVNGKMVWQEGFGLADIENNVTMKPQHVMRIASISKSMTMAMMGQFMEQGKIDIDKPIQTYLPSYPEKCFDGEKVTITTRHLLSHLSGIRHYVKKEDECDEKSPNKCKKCKAIIDQEIHGEFYLKDKFSSVEDSMKLFHNDELYHKPGTEYRYTTHGWTVVSAIIEKLADTKFPTHVRRMFNTWGLKNTYLDEQEPIIYNRVSYYTRRDYGEIINAPYVDNSYKWAGGGFLSTVADLNQFANILLYSMQTTEGPAAVCDKGLPKTPFLKQSTMQKMWTGNPATAKSSSVDELYGLGFVVGEPLRKCMFCKERDLMIVSHSGGAMGASSILLLAFPKNNLDSGTSSKTTEVKGVVVAMITNLTGVGLTKTAQEITNNFRILI</sequence>
<evidence type="ECO:0000259" key="1">
    <source>
        <dbReference type="Pfam" id="PF00144"/>
    </source>
</evidence>